<keyword evidence="1" id="KW-0472">Membrane</keyword>
<feature type="transmembrane region" description="Helical" evidence="1">
    <location>
        <begin position="15"/>
        <end position="35"/>
    </location>
</feature>
<gene>
    <name evidence="2" type="ORF">NCTC12195_00197</name>
</gene>
<reference evidence="2 3" key="1">
    <citation type="submission" date="2018-06" db="EMBL/GenBank/DDBJ databases">
        <authorList>
            <consortium name="Pathogen Informatics"/>
            <person name="Doyle S."/>
        </authorList>
    </citation>
    <scope>NUCLEOTIDE SEQUENCE [LARGE SCALE GENOMIC DNA]</scope>
    <source>
        <strain evidence="2 3">NCTC12195</strain>
    </source>
</reference>
<organism evidence="2 3">
    <name type="scientific">Staphylococcus gallinarum</name>
    <dbReference type="NCBI Taxonomy" id="1293"/>
    <lineage>
        <taxon>Bacteria</taxon>
        <taxon>Bacillati</taxon>
        <taxon>Bacillota</taxon>
        <taxon>Bacilli</taxon>
        <taxon>Bacillales</taxon>
        <taxon>Staphylococcaceae</taxon>
        <taxon>Staphylococcus</taxon>
    </lineage>
</organism>
<sequence length="45" mass="5073">MGIIQGLASIFEDLIPIWGIGVIVFAVVYIFFSVFRSEVDYCKCI</sequence>
<dbReference type="AlphaFoldDB" id="A0A380F9B3"/>
<dbReference type="Proteomes" id="UP000255277">
    <property type="component" value="Unassembled WGS sequence"/>
</dbReference>
<keyword evidence="1" id="KW-1133">Transmembrane helix</keyword>
<evidence type="ECO:0000313" key="3">
    <source>
        <dbReference type="Proteomes" id="UP000255277"/>
    </source>
</evidence>
<dbReference type="EMBL" id="UHDK01000001">
    <property type="protein sequence ID" value="SUM30797.1"/>
    <property type="molecule type" value="Genomic_DNA"/>
</dbReference>
<evidence type="ECO:0000256" key="1">
    <source>
        <dbReference type="SAM" id="Phobius"/>
    </source>
</evidence>
<accession>A0A380F9B3</accession>
<name>A0A380F9B3_STAGA</name>
<evidence type="ECO:0000313" key="2">
    <source>
        <dbReference type="EMBL" id="SUM30797.1"/>
    </source>
</evidence>
<protein>
    <submittedName>
        <fullName evidence="2">Uncharacterized protein</fullName>
    </submittedName>
</protein>
<keyword evidence="1" id="KW-0812">Transmembrane</keyword>
<proteinExistence type="predicted"/>